<dbReference type="PANTHER" id="PTHR47505">
    <property type="entry name" value="DNA UTILIZATION PROTEIN YHGH"/>
    <property type="match status" value="1"/>
</dbReference>
<dbReference type="RefSeq" id="WP_093396499.1">
    <property type="nucleotide sequence ID" value="NZ_FOUU01000015.1"/>
</dbReference>
<protein>
    <submittedName>
        <fullName evidence="4">ComF family protein</fullName>
    </submittedName>
</protein>
<proteinExistence type="inferred from homology"/>
<keyword evidence="5" id="KW-1185">Reference proteome</keyword>
<sequence>MEQKFFLKRVLSGIVGLVVEVLAPQPCPGCGVFGHGRGGWCESCFENLPWFAGSFCRRCGRPLGLSPGGLTPPLCGDCFNEPPFDNVRSACFYEGVVAELIVRFKYSRALYLLNPLGEILLEGFRRHFGNEAFHFITPVPLHRERLKERGYNQSALLAGFLAKRTGIPVNPKAVIRRRNTIPQVKLSGRERRNNLIGAFAVSERALEQIRGRSILLIDDVVTTGTTLVETAKVLKRAGAARVCGLTVARSGHS</sequence>
<dbReference type="Gene3D" id="3.40.50.2020">
    <property type="match status" value="1"/>
</dbReference>
<dbReference type="Pfam" id="PF18912">
    <property type="entry name" value="DZR_2"/>
    <property type="match status" value="1"/>
</dbReference>
<feature type="domain" description="Double zinc ribbon" evidence="3">
    <location>
        <begin position="19"/>
        <end position="78"/>
    </location>
</feature>
<dbReference type="CDD" id="cd06223">
    <property type="entry name" value="PRTases_typeI"/>
    <property type="match status" value="1"/>
</dbReference>
<dbReference type="OrthoDB" id="9779910at2"/>
<reference evidence="4 5" key="1">
    <citation type="submission" date="2016-10" db="EMBL/GenBank/DDBJ databases">
        <authorList>
            <person name="de Groot N.N."/>
        </authorList>
    </citation>
    <scope>NUCLEOTIDE SEQUENCE [LARGE SCALE GENOMIC DNA]</scope>
    <source>
        <strain evidence="4 5">DSM 9990</strain>
    </source>
</reference>
<dbReference type="InterPro" id="IPR029057">
    <property type="entry name" value="PRTase-like"/>
</dbReference>
<accession>A0A1I4WAQ5</accession>
<dbReference type="AlphaFoldDB" id="A0A1I4WAQ5"/>
<evidence type="ECO:0000259" key="2">
    <source>
        <dbReference type="Pfam" id="PF00156"/>
    </source>
</evidence>
<dbReference type="Pfam" id="PF00156">
    <property type="entry name" value="Pribosyltran"/>
    <property type="match status" value="1"/>
</dbReference>
<dbReference type="EMBL" id="FOUU01000015">
    <property type="protein sequence ID" value="SFN10340.1"/>
    <property type="molecule type" value="Genomic_DNA"/>
</dbReference>
<dbReference type="Proteomes" id="UP000199611">
    <property type="component" value="Unassembled WGS sequence"/>
</dbReference>
<dbReference type="STRING" id="39841.SAMN05660836_02668"/>
<organism evidence="4 5">
    <name type="scientific">Thermodesulforhabdus norvegica</name>
    <dbReference type="NCBI Taxonomy" id="39841"/>
    <lineage>
        <taxon>Bacteria</taxon>
        <taxon>Pseudomonadati</taxon>
        <taxon>Thermodesulfobacteriota</taxon>
        <taxon>Syntrophobacteria</taxon>
        <taxon>Syntrophobacterales</taxon>
        <taxon>Thermodesulforhabdaceae</taxon>
        <taxon>Thermodesulforhabdus</taxon>
    </lineage>
</organism>
<dbReference type="SUPFAM" id="SSF53271">
    <property type="entry name" value="PRTase-like"/>
    <property type="match status" value="1"/>
</dbReference>
<feature type="domain" description="Phosphoribosyltransferase" evidence="2">
    <location>
        <begin position="155"/>
        <end position="244"/>
    </location>
</feature>
<evidence type="ECO:0000256" key="1">
    <source>
        <dbReference type="ARBA" id="ARBA00008007"/>
    </source>
</evidence>
<dbReference type="InterPro" id="IPR000836">
    <property type="entry name" value="PRTase_dom"/>
</dbReference>
<evidence type="ECO:0000313" key="4">
    <source>
        <dbReference type="EMBL" id="SFN10340.1"/>
    </source>
</evidence>
<evidence type="ECO:0000313" key="5">
    <source>
        <dbReference type="Proteomes" id="UP000199611"/>
    </source>
</evidence>
<gene>
    <name evidence="4" type="ORF">SAMN05660836_02668</name>
</gene>
<name>A0A1I4WAQ5_9BACT</name>
<comment type="similarity">
    <text evidence="1">Belongs to the ComF/GntX family.</text>
</comment>
<dbReference type="PANTHER" id="PTHR47505:SF1">
    <property type="entry name" value="DNA UTILIZATION PROTEIN YHGH"/>
    <property type="match status" value="1"/>
</dbReference>
<dbReference type="InterPro" id="IPR044005">
    <property type="entry name" value="DZR_2"/>
</dbReference>
<dbReference type="InterPro" id="IPR051910">
    <property type="entry name" value="ComF/GntX_DNA_util-trans"/>
</dbReference>
<evidence type="ECO:0000259" key="3">
    <source>
        <dbReference type="Pfam" id="PF18912"/>
    </source>
</evidence>